<name>A0A8T2P9Q0_9TELE</name>
<evidence type="ECO:0000313" key="3">
    <source>
        <dbReference type="Proteomes" id="UP000824540"/>
    </source>
</evidence>
<keyword evidence="3" id="KW-1185">Reference proteome</keyword>
<dbReference type="Proteomes" id="UP000824540">
    <property type="component" value="Unassembled WGS sequence"/>
</dbReference>
<evidence type="ECO:0000256" key="1">
    <source>
        <dbReference type="SAM" id="MobiDB-lite"/>
    </source>
</evidence>
<evidence type="ECO:0000313" key="2">
    <source>
        <dbReference type="EMBL" id="KAG9346352.1"/>
    </source>
</evidence>
<accession>A0A8T2P9Q0</accession>
<gene>
    <name evidence="2" type="ORF">JZ751_006663</name>
</gene>
<comment type="caution">
    <text evidence="2">The sequence shown here is derived from an EMBL/GenBank/DDBJ whole genome shotgun (WGS) entry which is preliminary data.</text>
</comment>
<dbReference type="EMBL" id="JAFBMS010000015">
    <property type="protein sequence ID" value="KAG9346352.1"/>
    <property type="molecule type" value="Genomic_DNA"/>
</dbReference>
<proteinExistence type="predicted"/>
<dbReference type="AlphaFoldDB" id="A0A8T2P9Q0"/>
<feature type="region of interest" description="Disordered" evidence="1">
    <location>
        <begin position="1"/>
        <end position="37"/>
    </location>
</feature>
<sequence>MAPPFPHTNGEENAQHTHRVKEKKREGGEGIKSWGYPIRQADSRDTYTGNKELVKMTYSL</sequence>
<protein>
    <submittedName>
        <fullName evidence="2">Uncharacterized protein</fullName>
    </submittedName>
</protein>
<organism evidence="2 3">
    <name type="scientific">Albula glossodonta</name>
    <name type="common">roundjaw bonefish</name>
    <dbReference type="NCBI Taxonomy" id="121402"/>
    <lineage>
        <taxon>Eukaryota</taxon>
        <taxon>Metazoa</taxon>
        <taxon>Chordata</taxon>
        <taxon>Craniata</taxon>
        <taxon>Vertebrata</taxon>
        <taxon>Euteleostomi</taxon>
        <taxon>Actinopterygii</taxon>
        <taxon>Neopterygii</taxon>
        <taxon>Teleostei</taxon>
        <taxon>Albuliformes</taxon>
        <taxon>Albulidae</taxon>
        <taxon>Albula</taxon>
    </lineage>
</organism>
<reference evidence="2" key="1">
    <citation type="thesis" date="2021" institute="BYU ScholarsArchive" country="Provo, UT, USA">
        <title>Applications of and Algorithms for Genome Assembly and Genomic Analyses with an Emphasis on Marine Teleosts.</title>
        <authorList>
            <person name="Pickett B.D."/>
        </authorList>
    </citation>
    <scope>NUCLEOTIDE SEQUENCE</scope>
    <source>
        <strain evidence="2">HI-2016</strain>
    </source>
</reference>